<dbReference type="Proteomes" id="UP000440367">
    <property type="component" value="Unassembled WGS sequence"/>
</dbReference>
<gene>
    <name evidence="1" type="ORF">PF002_g7110</name>
</gene>
<proteinExistence type="predicted"/>
<evidence type="ECO:0000313" key="1">
    <source>
        <dbReference type="EMBL" id="KAE9245721.1"/>
    </source>
</evidence>
<organism evidence="1 2">
    <name type="scientific">Phytophthora fragariae</name>
    <dbReference type="NCBI Taxonomy" id="53985"/>
    <lineage>
        <taxon>Eukaryota</taxon>
        <taxon>Sar</taxon>
        <taxon>Stramenopiles</taxon>
        <taxon>Oomycota</taxon>
        <taxon>Peronosporomycetes</taxon>
        <taxon>Peronosporales</taxon>
        <taxon>Peronosporaceae</taxon>
        <taxon>Phytophthora</taxon>
    </lineage>
</organism>
<name>A0A6A4A1D1_9STRA</name>
<protein>
    <submittedName>
        <fullName evidence="1">Uncharacterized protein</fullName>
    </submittedName>
</protein>
<sequence length="70" mass="8384">MLSLVWLHIVVKRKLGFSLFYQLAFVLETETELLQGRLFVWIVFLLQFPLVHYGMDFTFRFEWISSKPTG</sequence>
<reference evidence="1 2" key="1">
    <citation type="submission" date="2018-08" db="EMBL/GenBank/DDBJ databases">
        <title>Genomic investigation of the strawberry pathogen Phytophthora fragariae indicates pathogenicity is determined by transcriptional variation in three key races.</title>
        <authorList>
            <person name="Adams T.M."/>
            <person name="Armitage A.D."/>
            <person name="Sobczyk M.K."/>
            <person name="Bates H.J."/>
            <person name="Dunwell J.M."/>
            <person name="Nellist C.F."/>
            <person name="Harrison R.J."/>
        </authorList>
    </citation>
    <scope>NUCLEOTIDE SEQUENCE [LARGE SCALE GENOMIC DNA]</scope>
    <source>
        <strain evidence="1 2">BC-1</strain>
    </source>
</reference>
<evidence type="ECO:0000313" key="2">
    <source>
        <dbReference type="Proteomes" id="UP000440367"/>
    </source>
</evidence>
<dbReference type="EMBL" id="QXGD01000257">
    <property type="protein sequence ID" value="KAE9245721.1"/>
    <property type="molecule type" value="Genomic_DNA"/>
</dbReference>
<dbReference type="AlphaFoldDB" id="A0A6A4A1D1"/>
<comment type="caution">
    <text evidence="1">The sequence shown here is derived from an EMBL/GenBank/DDBJ whole genome shotgun (WGS) entry which is preliminary data.</text>
</comment>
<accession>A0A6A4A1D1</accession>